<keyword evidence="2" id="KW-1133">Transmembrane helix</keyword>
<evidence type="ECO:0000313" key="3">
    <source>
        <dbReference type="EMBL" id="KDR75377.1"/>
    </source>
</evidence>
<accession>A0A067SZ79</accession>
<gene>
    <name evidence="3" type="ORF">GALMADRAFT_249422</name>
</gene>
<feature type="transmembrane region" description="Helical" evidence="2">
    <location>
        <begin position="94"/>
        <end position="113"/>
    </location>
</feature>
<protein>
    <submittedName>
        <fullName evidence="3">Uncharacterized protein</fullName>
    </submittedName>
</protein>
<evidence type="ECO:0000313" key="4">
    <source>
        <dbReference type="Proteomes" id="UP000027222"/>
    </source>
</evidence>
<dbReference type="Proteomes" id="UP000027222">
    <property type="component" value="Unassembled WGS sequence"/>
</dbReference>
<feature type="transmembrane region" description="Helical" evidence="2">
    <location>
        <begin position="28"/>
        <end position="49"/>
    </location>
</feature>
<dbReference type="AlphaFoldDB" id="A0A067SZ79"/>
<proteinExistence type="predicted"/>
<dbReference type="OrthoDB" id="2502792at2759"/>
<evidence type="ECO:0000256" key="2">
    <source>
        <dbReference type="SAM" id="Phobius"/>
    </source>
</evidence>
<feature type="transmembrane region" description="Helical" evidence="2">
    <location>
        <begin position="61"/>
        <end position="82"/>
    </location>
</feature>
<reference evidence="4" key="1">
    <citation type="journal article" date="2014" name="Proc. Natl. Acad. Sci. U.S.A.">
        <title>Extensive sampling of basidiomycete genomes demonstrates inadequacy of the white-rot/brown-rot paradigm for wood decay fungi.</title>
        <authorList>
            <person name="Riley R."/>
            <person name="Salamov A.A."/>
            <person name="Brown D.W."/>
            <person name="Nagy L.G."/>
            <person name="Floudas D."/>
            <person name="Held B.W."/>
            <person name="Levasseur A."/>
            <person name="Lombard V."/>
            <person name="Morin E."/>
            <person name="Otillar R."/>
            <person name="Lindquist E.A."/>
            <person name="Sun H."/>
            <person name="LaButti K.M."/>
            <person name="Schmutz J."/>
            <person name="Jabbour D."/>
            <person name="Luo H."/>
            <person name="Baker S.E."/>
            <person name="Pisabarro A.G."/>
            <person name="Walton J.D."/>
            <person name="Blanchette R.A."/>
            <person name="Henrissat B."/>
            <person name="Martin F."/>
            <person name="Cullen D."/>
            <person name="Hibbett D.S."/>
            <person name="Grigoriev I.V."/>
        </authorList>
    </citation>
    <scope>NUCLEOTIDE SEQUENCE [LARGE SCALE GENOMIC DNA]</scope>
    <source>
        <strain evidence="4">CBS 339.88</strain>
    </source>
</reference>
<dbReference type="EMBL" id="KL142381">
    <property type="protein sequence ID" value="KDR75377.1"/>
    <property type="molecule type" value="Genomic_DNA"/>
</dbReference>
<feature type="region of interest" description="Disordered" evidence="1">
    <location>
        <begin position="218"/>
        <end position="242"/>
    </location>
</feature>
<feature type="compositionally biased region" description="Basic residues" evidence="1">
    <location>
        <begin position="147"/>
        <end position="163"/>
    </location>
</feature>
<organism evidence="3 4">
    <name type="scientific">Galerina marginata (strain CBS 339.88)</name>
    <dbReference type="NCBI Taxonomy" id="685588"/>
    <lineage>
        <taxon>Eukaryota</taxon>
        <taxon>Fungi</taxon>
        <taxon>Dikarya</taxon>
        <taxon>Basidiomycota</taxon>
        <taxon>Agaricomycotina</taxon>
        <taxon>Agaricomycetes</taxon>
        <taxon>Agaricomycetidae</taxon>
        <taxon>Agaricales</taxon>
        <taxon>Agaricineae</taxon>
        <taxon>Strophariaceae</taxon>
        <taxon>Galerina</taxon>
    </lineage>
</organism>
<dbReference type="HOGENOM" id="CLU_072376_0_0_1"/>
<evidence type="ECO:0000256" key="1">
    <source>
        <dbReference type="SAM" id="MobiDB-lite"/>
    </source>
</evidence>
<keyword evidence="2" id="KW-0472">Membrane</keyword>
<keyword evidence="4" id="KW-1185">Reference proteome</keyword>
<feature type="compositionally biased region" description="Basic residues" evidence="1">
    <location>
        <begin position="232"/>
        <end position="242"/>
    </location>
</feature>
<keyword evidence="2" id="KW-0812">Transmembrane</keyword>
<feature type="region of interest" description="Disordered" evidence="1">
    <location>
        <begin position="140"/>
        <end position="163"/>
    </location>
</feature>
<sequence>MVNVGDVWQPGFLDPLLEFFSANLPPPLYSFVTSVLSHSLAAITAVLNLSQSLLSTSGWNAQALLPPILTILAAYLALASIYRTTTWLASVMFWFIKWGMLFGIIMAGAGYFMGTAGGAVGNQGAVSMLAGYLGSLFDNNSKGRPQSQRRTKRRNMRPRTKRPKAWESFELHQEWQYREQNEGQDQNVGMQQLMDIVVGAAGQVFGGNWWNSVKSVVKDSEVPVPEPEATKKSPKSKGSRSR</sequence>
<name>A0A067SZ79_GALM3</name>